<feature type="domain" description="Methyltransferase" evidence="4">
    <location>
        <begin position="42"/>
        <end position="83"/>
    </location>
</feature>
<name>A0ABN3WB56_STRTU</name>
<protein>
    <recommendedName>
        <fullName evidence="4">Methyltransferase domain-containing protein</fullName>
    </recommendedName>
</protein>
<comment type="caution">
    <text evidence="5">The sequence shown here is derived from an EMBL/GenBank/DDBJ whole genome shotgun (WGS) entry which is preliminary data.</text>
</comment>
<feature type="compositionally biased region" description="Polar residues" evidence="3">
    <location>
        <begin position="142"/>
        <end position="151"/>
    </location>
</feature>
<dbReference type="SUPFAM" id="SSF53335">
    <property type="entry name" value="S-adenosyl-L-methionine-dependent methyltransferases"/>
    <property type="match status" value="1"/>
</dbReference>
<proteinExistence type="predicted"/>
<dbReference type="Pfam" id="PF13649">
    <property type="entry name" value="Methyltransf_25"/>
    <property type="match status" value="1"/>
</dbReference>
<dbReference type="PANTHER" id="PTHR43861">
    <property type="entry name" value="TRANS-ACONITATE 2-METHYLTRANSFERASE-RELATED"/>
    <property type="match status" value="1"/>
</dbReference>
<sequence>MPHAATTWDPAQYLRHEGHRTRPFLDLLARIPDLPAAGPARIVDLGCGAATSRPFLAERWPDALITGLDNSPEMLRDAQAHAGRTAAAAGSPSRGRTPRTGPDRAARPDRLQRGAAVGAGSCGRVPRVGRGALPGRGARLSSPGNHDSPSHTLLHDLCESPRWRDRLDGSCAARIAFWTRRSIWRRLASLGLAVDAWETTYCICWR</sequence>
<evidence type="ECO:0000256" key="3">
    <source>
        <dbReference type="SAM" id="MobiDB-lite"/>
    </source>
</evidence>
<dbReference type="RefSeq" id="WP_344960311.1">
    <property type="nucleotide sequence ID" value="NZ_BAAAXZ010000003.1"/>
</dbReference>
<feature type="compositionally biased region" description="Basic and acidic residues" evidence="3">
    <location>
        <begin position="101"/>
        <end position="112"/>
    </location>
</feature>
<organism evidence="5 6">
    <name type="scientific">Streptomyces thioluteus</name>
    <dbReference type="NCBI Taxonomy" id="66431"/>
    <lineage>
        <taxon>Bacteria</taxon>
        <taxon>Bacillati</taxon>
        <taxon>Actinomycetota</taxon>
        <taxon>Actinomycetes</taxon>
        <taxon>Kitasatosporales</taxon>
        <taxon>Streptomycetaceae</taxon>
        <taxon>Streptomyces</taxon>
    </lineage>
</organism>
<dbReference type="Proteomes" id="UP001501102">
    <property type="component" value="Unassembled WGS sequence"/>
</dbReference>
<gene>
    <name evidence="5" type="ORF">GCM10020221_01020</name>
</gene>
<keyword evidence="2" id="KW-0808">Transferase</keyword>
<dbReference type="Gene3D" id="3.40.50.150">
    <property type="entry name" value="Vaccinia Virus protein VP39"/>
    <property type="match status" value="1"/>
</dbReference>
<dbReference type="EMBL" id="BAAAXZ010000003">
    <property type="protein sequence ID" value="GAA2908732.1"/>
    <property type="molecule type" value="Genomic_DNA"/>
</dbReference>
<dbReference type="InterPro" id="IPR041698">
    <property type="entry name" value="Methyltransf_25"/>
</dbReference>
<reference evidence="5 6" key="1">
    <citation type="journal article" date="2019" name="Int. J. Syst. Evol. Microbiol.">
        <title>The Global Catalogue of Microorganisms (GCM) 10K type strain sequencing project: providing services to taxonomists for standard genome sequencing and annotation.</title>
        <authorList>
            <consortium name="The Broad Institute Genomics Platform"/>
            <consortium name="The Broad Institute Genome Sequencing Center for Infectious Disease"/>
            <person name="Wu L."/>
            <person name="Ma J."/>
        </authorList>
    </citation>
    <scope>NUCLEOTIDE SEQUENCE [LARGE SCALE GENOMIC DNA]</scope>
    <source>
        <strain evidence="5 6">JCM 4087</strain>
    </source>
</reference>
<feature type="region of interest" description="Disordered" evidence="3">
    <location>
        <begin position="133"/>
        <end position="152"/>
    </location>
</feature>
<keyword evidence="6" id="KW-1185">Reference proteome</keyword>
<evidence type="ECO:0000313" key="5">
    <source>
        <dbReference type="EMBL" id="GAA2908732.1"/>
    </source>
</evidence>
<feature type="region of interest" description="Disordered" evidence="3">
    <location>
        <begin position="79"/>
        <end position="128"/>
    </location>
</feature>
<evidence type="ECO:0000259" key="4">
    <source>
        <dbReference type="Pfam" id="PF13649"/>
    </source>
</evidence>
<evidence type="ECO:0000256" key="1">
    <source>
        <dbReference type="ARBA" id="ARBA00022603"/>
    </source>
</evidence>
<keyword evidence="1" id="KW-0489">Methyltransferase</keyword>
<evidence type="ECO:0000313" key="6">
    <source>
        <dbReference type="Proteomes" id="UP001501102"/>
    </source>
</evidence>
<dbReference type="CDD" id="cd02440">
    <property type="entry name" value="AdoMet_MTases"/>
    <property type="match status" value="1"/>
</dbReference>
<dbReference type="PANTHER" id="PTHR43861:SF1">
    <property type="entry name" value="TRANS-ACONITATE 2-METHYLTRANSFERASE"/>
    <property type="match status" value="1"/>
</dbReference>
<accession>A0ABN3WB56</accession>
<dbReference type="InterPro" id="IPR029063">
    <property type="entry name" value="SAM-dependent_MTases_sf"/>
</dbReference>
<evidence type="ECO:0000256" key="2">
    <source>
        <dbReference type="ARBA" id="ARBA00022679"/>
    </source>
</evidence>
<feature type="compositionally biased region" description="Low complexity" evidence="3">
    <location>
        <begin position="80"/>
        <end position="89"/>
    </location>
</feature>